<dbReference type="PANTHER" id="PTHR32322:SF9">
    <property type="entry name" value="AMINO-ACID METABOLITE EFFLUX PUMP-RELATED"/>
    <property type="match status" value="1"/>
</dbReference>
<feature type="transmembrane region" description="Helical" evidence="5">
    <location>
        <begin position="120"/>
        <end position="137"/>
    </location>
</feature>
<evidence type="ECO:0000256" key="3">
    <source>
        <dbReference type="ARBA" id="ARBA00022989"/>
    </source>
</evidence>
<evidence type="ECO:0000256" key="4">
    <source>
        <dbReference type="ARBA" id="ARBA00023136"/>
    </source>
</evidence>
<dbReference type="GO" id="GO:0016020">
    <property type="term" value="C:membrane"/>
    <property type="evidence" value="ECO:0007669"/>
    <property type="project" value="UniProtKB-SubCell"/>
</dbReference>
<dbReference type="InterPro" id="IPR000620">
    <property type="entry name" value="EamA_dom"/>
</dbReference>
<comment type="subcellular location">
    <subcellularLocation>
        <location evidence="1">Membrane</location>
        <topology evidence="1">Multi-pass membrane protein</topology>
    </subcellularLocation>
</comment>
<feature type="transmembrane region" description="Helical" evidence="5">
    <location>
        <begin position="37"/>
        <end position="53"/>
    </location>
</feature>
<dbReference type="Pfam" id="PF00892">
    <property type="entry name" value="EamA"/>
    <property type="match status" value="2"/>
</dbReference>
<feature type="transmembrane region" description="Helical" evidence="5">
    <location>
        <begin position="65"/>
        <end position="84"/>
    </location>
</feature>
<keyword evidence="8" id="KW-1185">Reference proteome</keyword>
<feature type="transmembrane region" description="Helical" evidence="5">
    <location>
        <begin position="201"/>
        <end position="220"/>
    </location>
</feature>
<comment type="caution">
    <text evidence="7">The sequence shown here is derived from an EMBL/GenBank/DDBJ whole genome shotgun (WGS) entry which is preliminary data.</text>
</comment>
<proteinExistence type="predicted"/>
<reference evidence="7 8" key="1">
    <citation type="submission" date="2018-11" db="EMBL/GenBank/DDBJ databases">
        <authorList>
            <person name="Ye M.-Q."/>
            <person name="Du Z.-J."/>
        </authorList>
    </citation>
    <scope>NUCLEOTIDE SEQUENCE [LARGE SCALE GENOMIC DNA]</scope>
    <source>
        <strain evidence="7 8">U0105</strain>
    </source>
</reference>
<gene>
    <name evidence="7" type="ORF">DRW07_10670</name>
</gene>
<dbReference type="OrthoDB" id="321830at2"/>
<sequence length="280" mass="30274">MSNTKLFLLTAVAMVMFALNSLLCRLAFNETEIDQNSFTALRLLSGALFMLLIHQSRSADNKLAGNWWSSFALFVYAAGFSFAYVHLDAATGALLLFGAVQLSLIIYGVKQGERPNKVQLMGLTVAASGVVMLILPGATSPPWIASILMIVAGIAWAVYTLRGKQEVSPAAATKGNFVRTIPMLVILLLVMHQELHWDSQGAIYALVSGALASGFGYMIWYKALPYHTAISAAVVQLTVPPITAFGGVFLLKEHMPLNLIVLSFIILGGVGLFILFKRHA</sequence>
<evidence type="ECO:0000313" key="8">
    <source>
        <dbReference type="Proteomes" id="UP000275281"/>
    </source>
</evidence>
<dbReference type="SUPFAM" id="SSF103481">
    <property type="entry name" value="Multidrug resistance efflux transporter EmrE"/>
    <property type="match status" value="2"/>
</dbReference>
<dbReference type="InterPro" id="IPR050638">
    <property type="entry name" value="AA-Vitamin_Transporters"/>
</dbReference>
<feature type="transmembrane region" description="Helical" evidence="5">
    <location>
        <begin position="177"/>
        <end position="195"/>
    </location>
</feature>
<evidence type="ECO:0000259" key="6">
    <source>
        <dbReference type="Pfam" id="PF00892"/>
    </source>
</evidence>
<feature type="transmembrane region" description="Helical" evidence="5">
    <location>
        <begin position="232"/>
        <end position="251"/>
    </location>
</feature>
<accession>A0A3N5Y0E8</accession>
<keyword evidence="3 5" id="KW-1133">Transmembrane helix</keyword>
<dbReference type="RefSeq" id="WP_124027898.1">
    <property type="nucleotide sequence ID" value="NZ_JBHRSN010000006.1"/>
</dbReference>
<feature type="domain" description="EamA" evidence="6">
    <location>
        <begin position="144"/>
        <end position="274"/>
    </location>
</feature>
<dbReference type="Proteomes" id="UP000275281">
    <property type="component" value="Unassembled WGS sequence"/>
</dbReference>
<dbReference type="AlphaFoldDB" id="A0A3N5Y0E8"/>
<evidence type="ECO:0000256" key="1">
    <source>
        <dbReference type="ARBA" id="ARBA00004141"/>
    </source>
</evidence>
<name>A0A3N5Y0E8_9ALTE</name>
<feature type="domain" description="EamA" evidence="6">
    <location>
        <begin position="8"/>
        <end position="134"/>
    </location>
</feature>
<feature type="transmembrane region" description="Helical" evidence="5">
    <location>
        <begin position="143"/>
        <end position="161"/>
    </location>
</feature>
<feature type="transmembrane region" description="Helical" evidence="5">
    <location>
        <begin position="257"/>
        <end position="276"/>
    </location>
</feature>
<evidence type="ECO:0000256" key="5">
    <source>
        <dbReference type="SAM" id="Phobius"/>
    </source>
</evidence>
<dbReference type="InterPro" id="IPR037185">
    <property type="entry name" value="EmrE-like"/>
</dbReference>
<keyword evidence="4 5" id="KW-0472">Membrane</keyword>
<feature type="transmembrane region" description="Helical" evidence="5">
    <location>
        <begin position="90"/>
        <end position="108"/>
    </location>
</feature>
<evidence type="ECO:0000256" key="2">
    <source>
        <dbReference type="ARBA" id="ARBA00022692"/>
    </source>
</evidence>
<protein>
    <submittedName>
        <fullName evidence="7">DMT family transporter</fullName>
    </submittedName>
</protein>
<evidence type="ECO:0000313" key="7">
    <source>
        <dbReference type="EMBL" id="RPJ66540.1"/>
    </source>
</evidence>
<keyword evidence="2 5" id="KW-0812">Transmembrane</keyword>
<dbReference type="PANTHER" id="PTHR32322">
    <property type="entry name" value="INNER MEMBRANE TRANSPORTER"/>
    <property type="match status" value="1"/>
</dbReference>
<organism evidence="7 8">
    <name type="scientific">Alteromonas sediminis</name>
    <dbReference type="NCBI Taxonomy" id="2259342"/>
    <lineage>
        <taxon>Bacteria</taxon>
        <taxon>Pseudomonadati</taxon>
        <taxon>Pseudomonadota</taxon>
        <taxon>Gammaproteobacteria</taxon>
        <taxon>Alteromonadales</taxon>
        <taxon>Alteromonadaceae</taxon>
        <taxon>Alteromonas/Salinimonas group</taxon>
        <taxon>Alteromonas</taxon>
    </lineage>
</organism>
<dbReference type="EMBL" id="RPOK01000003">
    <property type="protein sequence ID" value="RPJ66540.1"/>
    <property type="molecule type" value="Genomic_DNA"/>
</dbReference>